<organism evidence="14 15">
    <name type="scientific">Pediococcus cellicola</name>
    <dbReference type="NCBI Taxonomy" id="319652"/>
    <lineage>
        <taxon>Bacteria</taxon>
        <taxon>Bacillati</taxon>
        <taxon>Bacillota</taxon>
        <taxon>Bacilli</taxon>
        <taxon>Lactobacillales</taxon>
        <taxon>Lactobacillaceae</taxon>
        <taxon>Pediococcus</taxon>
    </lineage>
</organism>
<dbReference type="HAMAP" id="MF_00185">
    <property type="entry name" value="IPP_trans"/>
    <property type="match status" value="1"/>
</dbReference>
<dbReference type="Pfam" id="PF01715">
    <property type="entry name" value="IPPT"/>
    <property type="match status" value="1"/>
</dbReference>
<dbReference type="EMBL" id="JQBR01000001">
    <property type="protein sequence ID" value="KRN67715.1"/>
    <property type="molecule type" value="Genomic_DNA"/>
</dbReference>
<dbReference type="PANTHER" id="PTHR11088">
    <property type="entry name" value="TRNA DIMETHYLALLYLTRANSFERASE"/>
    <property type="match status" value="1"/>
</dbReference>
<keyword evidence="4 10" id="KW-0808">Transferase</keyword>
<keyword evidence="15" id="KW-1185">Reference proteome</keyword>
<evidence type="ECO:0000256" key="7">
    <source>
        <dbReference type="ARBA" id="ARBA00022840"/>
    </source>
</evidence>
<dbReference type="RefSeq" id="WP_057748338.1">
    <property type="nucleotide sequence ID" value="NZ_BJVH01000001.1"/>
</dbReference>
<dbReference type="Proteomes" id="UP000051568">
    <property type="component" value="Unassembled WGS sequence"/>
</dbReference>
<dbReference type="SUPFAM" id="SSF52540">
    <property type="entry name" value="P-loop containing nucleoside triphosphate hydrolases"/>
    <property type="match status" value="2"/>
</dbReference>
<accession>A0A0R2IR82</accession>
<evidence type="ECO:0000256" key="9">
    <source>
        <dbReference type="ARBA" id="ARBA00049563"/>
    </source>
</evidence>
<evidence type="ECO:0000256" key="3">
    <source>
        <dbReference type="ARBA" id="ARBA00005842"/>
    </source>
</evidence>
<evidence type="ECO:0000256" key="5">
    <source>
        <dbReference type="ARBA" id="ARBA00022694"/>
    </source>
</evidence>
<keyword evidence="8 10" id="KW-0460">Magnesium</keyword>
<feature type="binding site" evidence="10">
    <location>
        <begin position="9"/>
        <end position="16"/>
    </location>
    <ligand>
        <name>ATP</name>
        <dbReference type="ChEBI" id="CHEBI:30616"/>
    </ligand>
</feature>
<proteinExistence type="inferred from homology"/>
<dbReference type="InterPro" id="IPR039657">
    <property type="entry name" value="Dimethylallyltransferase"/>
</dbReference>
<dbReference type="InterPro" id="IPR018022">
    <property type="entry name" value="IPT"/>
</dbReference>
<dbReference type="PATRIC" id="fig|319652.3.peg.261"/>
<dbReference type="OrthoDB" id="9776390at2"/>
<comment type="function">
    <text evidence="2 10 12">Catalyzes the transfer of a dimethylallyl group onto the adenine at position 37 in tRNAs that read codons beginning with uridine, leading to the formation of N6-(dimethylallyl)adenosine (i(6)A).</text>
</comment>
<reference evidence="14 15" key="1">
    <citation type="journal article" date="2015" name="Genome Announc.">
        <title>Expanding the biotechnology potential of lactobacilli through comparative genomics of 213 strains and associated genera.</title>
        <authorList>
            <person name="Sun Z."/>
            <person name="Harris H.M."/>
            <person name="McCann A."/>
            <person name="Guo C."/>
            <person name="Argimon S."/>
            <person name="Zhang W."/>
            <person name="Yang X."/>
            <person name="Jeffery I.B."/>
            <person name="Cooney J.C."/>
            <person name="Kagawa T.F."/>
            <person name="Liu W."/>
            <person name="Song Y."/>
            <person name="Salvetti E."/>
            <person name="Wrobel A."/>
            <person name="Rasinkangas P."/>
            <person name="Parkhill J."/>
            <person name="Rea M.C."/>
            <person name="O'Sullivan O."/>
            <person name="Ritari J."/>
            <person name="Douillard F.P."/>
            <person name="Paul Ross R."/>
            <person name="Yang R."/>
            <person name="Briner A.E."/>
            <person name="Felis G.E."/>
            <person name="de Vos W.M."/>
            <person name="Barrangou R."/>
            <person name="Klaenhammer T.R."/>
            <person name="Caufield P.W."/>
            <person name="Cui Y."/>
            <person name="Zhang H."/>
            <person name="O'Toole P.W."/>
        </authorList>
    </citation>
    <scope>NUCLEOTIDE SEQUENCE [LARGE SCALE GENOMIC DNA]</scope>
    <source>
        <strain evidence="14 15">DSM 17757</strain>
    </source>
</reference>
<dbReference type="GO" id="GO:0005524">
    <property type="term" value="F:ATP binding"/>
    <property type="evidence" value="ECO:0007669"/>
    <property type="project" value="UniProtKB-UniRule"/>
</dbReference>
<sequence>MKKVLAIIGPTAVGKTSLSIELAKQFHGEIISGDSMQVYRGLNIGTAKITENEQQNIAHHLINIRNVDQRFSVADFKEVATKKIDEITRSKRLPIIVGGTGFYLQALLEDLSLGRDSYEGSPRIREKWHAYAQMHSQLQLWQQLNSIDPQAAAGIPVTNEVRVVRALEVYEKTGHLFSEQHDDQSLKYDALLIGLNTDRELLYARINQRVDQMVTAGLEQEAKQLYERGGTQLPAGKGIGYREWYPYFEKQVTKEAVINLIKQDSRHYAKRQLTWFRNKMTVNWFDVIQHPEQLDQIMALINNWREK</sequence>
<comment type="caution">
    <text evidence="14">The sequence shown here is derived from an EMBL/GenBank/DDBJ whole genome shotgun (WGS) entry which is preliminary data.</text>
</comment>
<feature type="site" description="Interaction with substrate tRNA" evidence="10">
    <location>
        <position position="100"/>
    </location>
</feature>
<evidence type="ECO:0000256" key="8">
    <source>
        <dbReference type="ARBA" id="ARBA00022842"/>
    </source>
</evidence>
<evidence type="ECO:0000313" key="15">
    <source>
        <dbReference type="Proteomes" id="UP000051568"/>
    </source>
</evidence>
<keyword evidence="5 10" id="KW-0819">tRNA processing</keyword>
<evidence type="ECO:0000313" key="14">
    <source>
        <dbReference type="EMBL" id="KRN67715.1"/>
    </source>
</evidence>
<dbReference type="STRING" id="319652.IV80_GL000259"/>
<evidence type="ECO:0000256" key="12">
    <source>
        <dbReference type="RuleBase" id="RU003784"/>
    </source>
</evidence>
<feature type="region of interest" description="Interaction with substrate tRNA" evidence="10">
    <location>
        <begin position="34"/>
        <end position="37"/>
    </location>
</feature>
<keyword evidence="7 10" id="KW-0067">ATP-binding</keyword>
<evidence type="ECO:0000256" key="4">
    <source>
        <dbReference type="ARBA" id="ARBA00022679"/>
    </source>
</evidence>
<dbReference type="Gene3D" id="3.40.50.300">
    <property type="entry name" value="P-loop containing nucleotide triphosphate hydrolases"/>
    <property type="match status" value="1"/>
</dbReference>
<evidence type="ECO:0000256" key="1">
    <source>
        <dbReference type="ARBA" id="ARBA00001946"/>
    </source>
</evidence>
<gene>
    <name evidence="10" type="primary">miaA</name>
    <name evidence="14" type="ORF">IV80_GL000259</name>
</gene>
<comment type="subunit">
    <text evidence="10">Monomer.</text>
</comment>
<dbReference type="AlphaFoldDB" id="A0A0R2IR82"/>
<keyword evidence="6 10" id="KW-0547">Nucleotide-binding</keyword>
<dbReference type="GO" id="GO:0006400">
    <property type="term" value="P:tRNA modification"/>
    <property type="evidence" value="ECO:0007669"/>
    <property type="project" value="TreeGrafter"/>
</dbReference>
<dbReference type="EC" id="2.5.1.75" evidence="10"/>
<comment type="caution">
    <text evidence="10">Lacks conserved residue(s) required for the propagation of feature annotation.</text>
</comment>
<evidence type="ECO:0000256" key="2">
    <source>
        <dbReference type="ARBA" id="ARBA00003213"/>
    </source>
</evidence>
<evidence type="ECO:0000256" key="13">
    <source>
        <dbReference type="RuleBase" id="RU003785"/>
    </source>
</evidence>
<evidence type="ECO:0000256" key="10">
    <source>
        <dbReference type="HAMAP-Rule" id="MF_00185"/>
    </source>
</evidence>
<evidence type="ECO:0000256" key="11">
    <source>
        <dbReference type="RuleBase" id="RU003783"/>
    </source>
</evidence>
<name>A0A0R2IR82_9LACO</name>
<evidence type="ECO:0000256" key="6">
    <source>
        <dbReference type="ARBA" id="ARBA00022741"/>
    </source>
</evidence>
<dbReference type="Gene3D" id="1.10.20.140">
    <property type="match status" value="1"/>
</dbReference>
<feature type="binding site" evidence="10">
    <location>
        <begin position="11"/>
        <end position="16"/>
    </location>
    <ligand>
        <name>substrate</name>
    </ligand>
</feature>
<comment type="similarity">
    <text evidence="3 10 13">Belongs to the IPP transferase family.</text>
</comment>
<comment type="catalytic activity">
    <reaction evidence="9 10 11">
        <text>adenosine(37) in tRNA + dimethylallyl diphosphate = N(6)-dimethylallyladenosine(37) in tRNA + diphosphate</text>
        <dbReference type="Rhea" id="RHEA:26482"/>
        <dbReference type="Rhea" id="RHEA-COMP:10162"/>
        <dbReference type="Rhea" id="RHEA-COMP:10375"/>
        <dbReference type="ChEBI" id="CHEBI:33019"/>
        <dbReference type="ChEBI" id="CHEBI:57623"/>
        <dbReference type="ChEBI" id="CHEBI:74411"/>
        <dbReference type="ChEBI" id="CHEBI:74415"/>
        <dbReference type="EC" id="2.5.1.75"/>
    </reaction>
</comment>
<dbReference type="InterPro" id="IPR027417">
    <property type="entry name" value="P-loop_NTPase"/>
</dbReference>
<dbReference type="GO" id="GO:0052381">
    <property type="term" value="F:tRNA dimethylallyltransferase activity"/>
    <property type="evidence" value="ECO:0007669"/>
    <property type="project" value="UniProtKB-UniRule"/>
</dbReference>
<dbReference type="NCBIfam" id="TIGR00174">
    <property type="entry name" value="miaA"/>
    <property type="match status" value="1"/>
</dbReference>
<feature type="site" description="Interaction with substrate tRNA" evidence="10">
    <location>
        <position position="125"/>
    </location>
</feature>
<protein>
    <recommendedName>
        <fullName evidence="10">tRNA dimethylallyltransferase</fullName>
        <ecNumber evidence="10">2.5.1.75</ecNumber>
    </recommendedName>
    <alternativeName>
        <fullName evidence="10">Dimethylallyl diphosphate:tRNA dimethylallyltransferase</fullName>
        <shortName evidence="10">DMAPP:tRNA dimethylallyltransferase</shortName>
        <shortName evidence="10">DMATase</shortName>
    </alternativeName>
    <alternativeName>
        <fullName evidence="10">Isopentenyl-diphosphate:tRNA isopentenyltransferase</fullName>
        <shortName evidence="10">IPP transferase</shortName>
        <shortName evidence="10">IPPT</shortName>
        <shortName evidence="10">IPTase</shortName>
    </alternativeName>
</protein>
<dbReference type="PANTHER" id="PTHR11088:SF60">
    <property type="entry name" value="TRNA DIMETHYLALLYLTRANSFERASE"/>
    <property type="match status" value="1"/>
</dbReference>
<comment type="cofactor">
    <cofactor evidence="1 10">
        <name>Mg(2+)</name>
        <dbReference type="ChEBI" id="CHEBI:18420"/>
    </cofactor>
</comment>